<dbReference type="InterPro" id="IPR021486">
    <property type="entry name" value="DUF3139"/>
</dbReference>
<reference evidence="2 3" key="1">
    <citation type="submission" date="2017-07" db="EMBL/GenBank/DDBJ databases">
        <title>Isolation and whole genome analysis of endospore-forming bacteria from heroin.</title>
        <authorList>
            <person name="Kalinowski J."/>
            <person name="Ahrens B."/>
            <person name="Al-Dilaimi A."/>
            <person name="Winkler A."/>
            <person name="Wibberg D."/>
            <person name="Schleenbecker U."/>
            <person name="Ruckert C."/>
            <person name="Wolfel R."/>
            <person name="Grass G."/>
        </authorList>
    </citation>
    <scope>NUCLEOTIDE SEQUENCE [LARGE SCALE GENOMIC DNA]</scope>
    <source>
        <strain evidence="2 3">7523-2</strain>
    </source>
</reference>
<accession>A0A268S6B5</accession>
<dbReference type="Pfam" id="PF11337">
    <property type="entry name" value="DUF3139"/>
    <property type="match status" value="1"/>
</dbReference>
<dbReference type="EMBL" id="NPBS01000001">
    <property type="protein sequence ID" value="PAF28030.1"/>
    <property type="molecule type" value="Genomic_DNA"/>
</dbReference>
<proteinExistence type="predicted"/>
<evidence type="ECO:0000256" key="1">
    <source>
        <dbReference type="SAM" id="Phobius"/>
    </source>
</evidence>
<keyword evidence="1" id="KW-1133">Transmembrane helix</keyword>
<sequence>MWRGAIRKMKKIISVTVILLVLIVGFVYIAFFDNPFSEKRRISQVEEYIANQPQTSEISNIYAEWDSKRGDYDIFVVFDNEPNLTYNYIIHSEEKEVVLLIIREKVNRSIQEIKEGENGVAEGDPVNEDY</sequence>
<organism evidence="2 3">
    <name type="scientific">Shouchella clausii</name>
    <name type="common">Alkalihalobacillus clausii</name>
    <dbReference type="NCBI Taxonomy" id="79880"/>
    <lineage>
        <taxon>Bacteria</taxon>
        <taxon>Bacillati</taxon>
        <taxon>Bacillota</taxon>
        <taxon>Bacilli</taxon>
        <taxon>Bacillales</taxon>
        <taxon>Bacillaceae</taxon>
        <taxon>Shouchella</taxon>
    </lineage>
</organism>
<comment type="caution">
    <text evidence="2">The sequence shown here is derived from an EMBL/GenBank/DDBJ whole genome shotgun (WGS) entry which is preliminary data.</text>
</comment>
<evidence type="ECO:0000313" key="2">
    <source>
        <dbReference type="EMBL" id="PAF28030.1"/>
    </source>
</evidence>
<name>A0A268S6B5_SHOCL</name>
<dbReference type="Proteomes" id="UP000216133">
    <property type="component" value="Unassembled WGS sequence"/>
</dbReference>
<protein>
    <recommendedName>
        <fullName evidence="4">DUF3139 domain-containing protein</fullName>
    </recommendedName>
</protein>
<dbReference type="AlphaFoldDB" id="A0A268S6B5"/>
<evidence type="ECO:0000313" key="3">
    <source>
        <dbReference type="Proteomes" id="UP000216133"/>
    </source>
</evidence>
<gene>
    <name evidence="2" type="ORF">CHH61_00035</name>
</gene>
<feature type="transmembrane region" description="Helical" evidence="1">
    <location>
        <begin position="12"/>
        <end position="31"/>
    </location>
</feature>
<keyword evidence="1" id="KW-0472">Membrane</keyword>
<evidence type="ECO:0008006" key="4">
    <source>
        <dbReference type="Google" id="ProtNLM"/>
    </source>
</evidence>
<keyword evidence="1" id="KW-0812">Transmembrane</keyword>